<dbReference type="InterPro" id="IPR000792">
    <property type="entry name" value="Tscrpt_reg_LuxR_C"/>
</dbReference>
<dbReference type="PROSITE" id="PS00622">
    <property type="entry name" value="HTH_LUXR_1"/>
    <property type="match status" value="1"/>
</dbReference>
<sequence length="169" mass="18713">MRQLVVAAANQHGQFVAINAPSIAAKSGGISEANIIGRRFWDFCPSSDSRKIRDAFAECLIDGRTPRYTITSEIKGRVEHWDNVLIPVRDAAVIAVAREVFPGKTVEVTPDEISTLKLMLDDNSVEQIAEAMQVQPGTMGQRLKRLREKCGVHTNHGLVAWCIRYGVLK</sequence>
<evidence type="ECO:0000313" key="2">
    <source>
        <dbReference type="EMBL" id="CAB4191495.1"/>
    </source>
</evidence>
<name>A0A6J5RGP7_9CAUD</name>
<evidence type="ECO:0000259" key="1">
    <source>
        <dbReference type="PROSITE" id="PS00622"/>
    </source>
</evidence>
<organism evidence="2">
    <name type="scientific">uncultured Caudovirales phage</name>
    <dbReference type="NCBI Taxonomy" id="2100421"/>
    <lineage>
        <taxon>Viruses</taxon>
        <taxon>Duplodnaviria</taxon>
        <taxon>Heunggongvirae</taxon>
        <taxon>Uroviricota</taxon>
        <taxon>Caudoviricetes</taxon>
        <taxon>Peduoviridae</taxon>
        <taxon>Maltschvirus</taxon>
        <taxon>Maltschvirus maltsch</taxon>
    </lineage>
</organism>
<dbReference type="Pfam" id="PF08448">
    <property type="entry name" value="PAS_4"/>
    <property type="match status" value="1"/>
</dbReference>
<dbReference type="SUPFAM" id="SSF55785">
    <property type="entry name" value="PYP-like sensor domain (PAS domain)"/>
    <property type="match status" value="1"/>
</dbReference>
<feature type="domain" description="HTH luxR-type" evidence="1">
    <location>
        <begin position="122"/>
        <end position="149"/>
    </location>
</feature>
<dbReference type="InterPro" id="IPR036388">
    <property type="entry name" value="WH-like_DNA-bd_sf"/>
</dbReference>
<dbReference type="InterPro" id="IPR016032">
    <property type="entry name" value="Sig_transdc_resp-reg_C-effctor"/>
</dbReference>
<dbReference type="Gene3D" id="1.10.10.10">
    <property type="entry name" value="Winged helix-like DNA-binding domain superfamily/Winged helix DNA-binding domain"/>
    <property type="match status" value="1"/>
</dbReference>
<reference evidence="2" key="1">
    <citation type="submission" date="2020-05" db="EMBL/GenBank/DDBJ databases">
        <authorList>
            <person name="Chiriac C."/>
            <person name="Salcher M."/>
            <person name="Ghai R."/>
            <person name="Kavagutti S V."/>
        </authorList>
    </citation>
    <scope>NUCLEOTIDE SEQUENCE</scope>
</reference>
<dbReference type="GO" id="GO:0006355">
    <property type="term" value="P:regulation of DNA-templated transcription"/>
    <property type="evidence" value="ECO:0007669"/>
    <property type="project" value="InterPro"/>
</dbReference>
<proteinExistence type="predicted"/>
<dbReference type="GO" id="GO:0003677">
    <property type="term" value="F:DNA binding"/>
    <property type="evidence" value="ECO:0007669"/>
    <property type="project" value="InterPro"/>
</dbReference>
<accession>A0A6J5RGP7</accession>
<dbReference type="Gene3D" id="3.30.450.20">
    <property type="entry name" value="PAS domain"/>
    <property type="match status" value="1"/>
</dbReference>
<gene>
    <name evidence="2" type="ORF">UFOVP1229_37</name>
</gene>
<dbReference type="InterPro" id="IPR013656">
    <property type="entry name" value="PAS_4"/>
</dbReference>
<dbReference type="SUPFAM" id="SSF46894">
    <property type="entry name" value="C-terminal effector domain of the bipartite response regulators"/>
    <property type="match status" value="1"/>
</dbReference>
<dbReference type="EMBL" id="LR797178">
    <property type="protein sequence ID" value="CAB4191495.1"/>
    <property type="molecule type" value="Genomic_DNA"/>
</dbReference>
<dbReference type="InterPro" id="IPR035965">
    <property type="entry name" value="PAS-like_dom_sf"/>
</dbReference>
<protein>
    <submittedName>
        <fullName evidence="2">PAS fold-4</fullName>
    </submittedName>
</protein>